<dbReference type="InterPro" id="IPR002048">
    <property type="entry name" value="EF_hand_dom"/>
</dbReference>
<protein>
    <recommendedName>
        <fullName evidence="2">ubiquitinyl hydrolase 1</fullName>
        <ecNumber evidence="2">3.4.19.12</ecNumber>
    </recommendedName>
</protein>
<dbReference type="Gene3D" id="3.40.30.10">
    <property type="entry name" value="Glutaredoxin"/>
    <property type="match status" value="1"/>
</dbReference>
<evidence type="ECO:0000259" key="13">
    <source>
        <dbReference type="PROSITE" id="PS50199"/>
    </source>
</evidence>
<dbReference type="InterPro" id="IPR027417">
    <property type="entry name" value="P-loop_NTPase"/>
</dbReference>
<sequence length="3932" mass="439068">MDLTAGRLWKVDACIGLVGDPYIGGTELEGGHLSNGLLMVGHFLAQIDDDRVKAVAKHLQDAVELSRSKAGDSKEFTTVLGTFKDFLANMQVDVPYVIPGGWEGKLTRNTLLYIAEKSSDNTYSLTICNRGPGIEYHPSHPDQFKVKVQGSATIQSIPAARFLDMSFWSMAFALWLKSPPSEYHRVETLYDVLLPWLADSVLPTGFAIGEAPVFTTATRNNTGFAKNVVEAAKFLMRKQGLPHATIKRVLFDLRWDILKQIHQDLLVVQNPTLPFHGVAPEVVQILAGINLIDSVHGTHNLAQLSTASVVGLYFSSSTCGVCTTFSPKLHALTQHVTNARFPIVVVPLDGSTDEFAAHLNSLPPSWYCVPVTEVDARKALVKLFHVAAIPTLVLTDATGAVKTPLGVQVVLGDPTGASFPWLPPYELPIERLSDTEATVLDFAIKQTGLAALKQNDAGRLATDELVAVQTLLQSVENTAKPLREMPPHRVADPSTLTEQVPVLPFEHLEHFQTTDVDGYAGNVADATIPVLTSMLDIPHHVSTLAEAATALRHCEQVCQSLMHRAADGSSSSRVALHYEVIHVITTLFVEILPVPNPSEADFWRGEITQAAQVDCLTQMHNLVLTFGLVWQSIDRPSRHMDATRSLASMCALAMYDVLLRNLAVDAPLAMSVLVAEGYVLAHSFCQNSRTLEDMTRAMELVQPSFGIVRGHVLAYFAGRQVKNATPVFEFRMPDEKVEVKKYSATITFLRKLMEVYAYPLIDMNDQNPPSEMEALVDWLTSDATPLAQHHAEFALTRDVVTMVKFLATMETQEDELMRRRTGLRQWQMWSLTFDENTRFRRRANAAVPKLKWEVSGFRGNDQDIADIDVSGFNGRKLFFGEGPVVISPTALPALLHTSAAGITEDDVLHTDTLPLFQGTLSSEESEYLLGYLTVPYTRIPLVLNFFASRDRVMYLFNPSLQALLRAVLFEGSDWVYRDAAAAPSDDVITHVPLRKSTLALQEDALEQAMDARVRHQKAGDHLGTMNGLLLNELTHSPDATLGPVLVMLRAITELGNASVHSSDASFLLFMIHLGVDVMRYVSYAAFEGAPEGVRSTLRRLRTDLAGQIQGFGLATLEKWRVEAEDANDLRTACVVHSYIAYIHVNLHEDEYSVENVAQLMGSVGYVRNWHCFGMRVTIDDEDGMLSSEERLLRWLQAHGIDTKNVSLSSLEKYLTERPLFLKVGMDIVQAPNILKKSSDAAAKSPPGSVLENEIFELLQAKRRSLVTFLGNLPAHDVNNVLNTMLHIALRTRASAPPLHTWEVEAAGRYVCVQAEMKIDFQSGEILWRNDELKPVPDSMVQYSDYRHQFGQEALHCGLIARQSHRLWVHIIGTPFELMEWDEPTDDDQGVGTPQKYIRQQPAPDVKMYWECPACTCANFNGDQPHARCQVCQSPKEPPPSPPPQQAASDASPATKGFVVHDVVYNRVVDPYAKEDHPEASEVWAVDLVRKLLKALFPEDHPTKKLPCMFFLPEMVLSSDATTVKLVGWHENNPPNAEFQSTFKEIVVYRWYGMAHLFAWVSHGRRLCRKLIFTSNARLSLHGFVPTVEGQGQVDASIQFAAGDFLELQPAGGSLVIVRRGHGMEETYVPPRLLQGLVPSAFLESFKFWLGQDNVIRGEPLDLHSQWFRYRLEVALEPHATILRKPVAASTTYDQTSATSPGIRPPPAPVAAALLPPVPVNDEDVVHLMALGFSYAGCVLALRECRSDMEHAAQWLLDEANQAKLIAAEETILLADAAAAVRASSVKDMKPVSDSMTAGDWVLINPLHVPSQDSTIARLCQVLSRVEDLSHVLIWTTGVDAYKNLAGIASIELPRLKLKLTPIVGPEDGVVRLHLVDQPDWFVCLDVPASLAALSLPTDCLVFATSRDELRVLVPNHDLYRPTVVGVPFSTTIVPNRASAGWQHVMETRFYLYPVHTSHRFLTSPSLSATFYLILLHLMARQYASAAQYIRMSHIDVEFTDEEAWIFNQVVKTLDDRHPDACACRVLLNLAVQYSPNKCPWRMADELHTVSSSVAHVQAACRLSLEEEGDALRRSETLSSLLHTRLAICHQPQPGTVVTLKPARLRVGGQPWVKLNMLSTRFLQEHATGLTHVRYKPPAAESLVDEECLKLVWDHMVVADEASGANRGLGCLFLYQCLQGRVKLQLYGEDRTRSLAELLGRLLHLKLARWGKEVVEDGEEEVVVPVAITQISAVLASPYHEWPVLPQDPSSKMQLERGINLHSKALKDSMLKHFFDLTKVEMETLLHTTQDIPRLRQQLSHAHQSVYETNVTVAASPFALLEAPTNSSCNSREISCDLNPLAPLDFLDAGRYVVHTPRETQLPTTLPFDLKQHPSAQSVVAKDLLSRLAEDVKHHADATNSTQDVYFNGIVRGQFNLAGAEEQLDHLIADCTTQRTKDKAHLEQCIAELEQRVNAVDVGSASSDNAAVTLAKSRFLLARQARQNQPADLNYIAASLASTNMAADLQQRNPFFDVATLPSVLKSVQDILFGCNRINQLNRLIQSAETLKRLTSNASIPHERLLHASQDVAHQLLATRHYITQQSQFDPRFLMFEYVFELMLRSRQVEMVDSFMRSLRGGTSRVQQMIMGAGKTTVVGPLLTYMLADSTVLITHVMPTALLEQSRAVLRSRFSNAILAKRIFTLSFDRSIDDSPDLIVSLATKLTRACRQGDVICASPEAIKSLFLKFVELLHSLDQSTFDADFDLHDASKTGQRIRKLLTARSDMADELHRILRLWQQGILIMDEVDVLLHPLRSELNFPIGNKFPIDLAANRWELPLFLLDTIFSTEHAALADALAYGYEIHALQRFPHLVLLDQGYYDVTLRPLLTQLLYTNWLLPHLKMGKNDLSKQDITAYIESESLQSFHIADQVSDHGLKLLNLSRDWIRSLLPHCLSKINRVSYGLLRHHHMQHTHTPSRLLLAVPFVGKDVPSRSSEFAHPDVLIGLTILAYRYEGIRRSDAKTIVSQLKHDFSRQLGPRDERPACVLFRSWLVQGLESTGSVHGVLPLPLFQLNDASQVTRLLQLIQRLPSVVYYYVRQHVFPSCMNFQQLKVSACGHELGSHSLFARRVGFSGTPSNLLPLDLGTCHYEPQSDGNIFSVLTSPSVTTLERKLNWTATTLLRDIATSDPPVHALIDTGALITGMDNEQVARYLLSHLPATMEGVVYLDTSDRQMILLRDHAAALPLIQCGLSPDKRFSFYDQVHTTGMDIKQGINARAVLTLGKDMTFRDYAQGAYRMRGIGAGQTIHLYLIPEVENRIRQELSLVDAKSSLDSFRLHVPAWLLVNSMKMESMQLVQLSLQELHNIWRTRALEALLVDVDTNKSKHSSGQRLLRFHQSLALRPCIEAFRVQVSYAIAAQVPVPRAITDTIQELTALHATLLEPSDYDRVAQVTARVATLMDMSSDMHLNAEVVHENEAEAEEEAEEEAEQEEQKMSAYPRDDEHPVPWSTDALLQCPSTGDAFYPLSLFQAQSACRAIAFPGTMLVSGNYFRRRWIGLGERRLKNIGFLMEWYPNAIQNHLKERIGVHFVTLVATGLPPTDAAAQAIHLASQDPMTTSVATEGYVVALSLAEGETIRRMLHCAHPVFTSSRVQLHMSDGALVESSHRAGPSLAHLPEALQSFRFFNNEMYYTPEQVAALLSGLTSVPLHWRHDFFQSTLRLRRRERQLWGDTPLAKVFTKEDEWHLLSARAKMEQFQRGIKAKKISLVTAWHRFDVNNHGRLSYDELLRCFESFQLGFSPGDLNEIIGLMEGQQDGVTIAKLAHAFDVDLLVESMVDKSNKPDEHTQDPWLCVVCTFQNDGLVTSCVMCNEPRDHTKQVAEVAQTWQCENCTFINPIAETTCAVCEMGASGRREVPKDKWICDPEQGGCTYFNLKTAFYCDVCNRARPDLATHRF</sequence>
<dbReference type="InterPro" id="IPR015940">
    <property type="entry name" value="UBA"/>
</dbReference>
<comment type="caution">
    <text evidence="15">The sequence shown here is derived from an EMBL/GenBank/DDBJ whole genome shotgun (WGS) entry which is preliminary data.</text>
</comment>
<dbReference type="SUPFAM" id="SSF47473">
    <property type="entry name" value="EF-hand"/>
    <property type="match status" value="1"/>
</dbReference>
<dbReference type="Gene3D" id="1.10.8.10">
    <property type="entry name" value="DNA helicase RuvA subunit, C-terminal domain"/>
    <property type="match status" value="1"/>
</dbReference>
<dbReference type="InterPro" id="IPR051346">
    <property type="entry name" value="OTU_Deubiquitinase"/>
</dbReference>
<evidence type="ECO:0000259" key="14">
    <source>
        <dbReference type="PROSITE" id="PS50222"/>
    </source>
</evidence>
<keyword evidence="5 10" id="KW-0863">Zinc-finger</keyword>
<feature type="compositionally biased region" description="Pro residues" evidence="11">
    <location>
        <begin position="1435"/>
        <end position="1444"/>
    </location>
</feature>
<dbReference type="PROSITE" id="PS50222">
    <property type="entry name" value="EF_HAND_2"/>
    <property type="match status" value="1"/>
</dbReference>
<keyword evidence="7" id="KW-0378">Hydrolase</keyword>
<evidence type="ECO:0000256" key="9">
    <source>
        <dbReference type="ARBA" id="ARBA00022833"/>
    </source>
</evidence>
<dbReference type="GO" id="GO:0005509">
    <property type="term" value="F:calcium ion binding"/>
    <property type="evidence" value="ECO:0007669"/>
    <property type="project" value="InterPro"/>
</dbReference>
<dbReference type="EMBL" id="MZMZ02001916">
    <property type="protein sequence ID" value="RQM27945.1"/>
    <property type="molecule type" value="Genomic_DNA"/>
</dbReference>
<dbReference type="Gene3D" id="4.10.1060.10">
    <property type="entry name" value="Zinc finger, RanBP2-type"/>
    <property type="match status" value="1"/>
</dbReference>
<dbReference type="Pfam" id="PF12359">
    <property type="entry name" value="DUF3645"/>
    <property type="match status" value="1"/>
</dbReference>
<dbReference type="InterPro" id="IPR022105">
    <property type="entry name" value="DUF3645"/>
</dbReference>
<dbReference type="SUPFAM" id="SSF90209">
    <property type="entry name" value="Ran binding protein zinc finger-like"/>
    <property type="match status" value="1"/>
</dbReference>
<feature type="domain" description="EF-hand" evidence="14">
    <location>
        <begin position="3739"/>
        <end position="3774"/>
    </location>
</feature>
<dbReference type="GO" id="GO:0004843">
    <property type="term" value="F:cysteine-type deubiquitinase activity"/>
    <property type="evidence" value="ECO:0007669"/>
    <property type="project" value="UniProtKB-EC"/>
</dbReference>
<dbReference type="InterPro" id="IPR011992">
    <property type="entry name" value="EF-hand-dom_pair"/>
</dbReference>
<evidence type="ECO:0000256" key="2">
    <source>
        <dbReference type="ARBA" id="ARBA00012759"/>
    </source>
</evidence>
<keyword evidence="4" id="KW-0479">Metal-binding</keyword>
<dbReference type="InterPro" id="IPR009060">
    <property type="entry name" value="UBA-like_sf"/>
</dbReference>
<accession>A0A3R7ZHI3</accession>
<dbReference type="GO" id="GO:0005634">
    <property type="term" value="C:nucleus"/>
    <property type="evidence" value="ECO:0007669"/>
    <property type="project" value="TreeGrafter"/>
</dbReference>
<dbReference type="EC" id="3.4.19.12" evidence="2"/>
<keyword evidence="16" id="KW-1185">Reference proteome</keyword>
<dbReference type="SUPFAM" id="SSF52540">
    <property type="entry name" value="P-loop containing nucleoside triphosphate hydrolases"/>
    <property type="match status" value="1"/>
</dbReference>
<evidence type="ECO:0000256" key="6">
    <source>
        <dbReference type="ARBA" id="ARBA00022786"/>
    </source>
</evidence>
<feature type="domain" description="UBA" evidence="12">
    <location>
        <begin position="1718"/>
        <end position="1758"/>
    </location>
</feature>
<evidence type="ECO:0000256" key="11">
    <source>
        <dbReference type="SAM" id="MobiDB-lite"/>
    </source>
</evidence>
<organism evidence="15 16">
    <name type="scientific">Aphanomyces astaci</name>
    <name type="common">Crayfish plague agent</name>
    <dbReference type="NCBI Taxonomy" id="112090"/>
    <lineage>
        <taxon>Eukaryota</taxon>
        <taxon>Sar</taxon>
        <taxon>Stramenopiles</taxon>
        <taxon>Oomycota</taxon>
        <taxon>Saprolegniomycetes</taxon>
        <taxon>Saprolegniales</taxon>
        <taxon>Verrucalvaceae</taxon>
        <taxon>Aphanomyces</taxon>
    </lineage>
</organism>
<gene>
    <name evidence="15" type="ORF">B5M09_007115</name>
</gene>
<name>A0A3R7ZHI3_APHAT</name>
<comment type="catalytic activity">
    <reaction evidence="1">
        <text>Thiol-dependent hydrolysis of ester, thioester, amide, peptide and isopeptide bonds formed by the C-terminal Gly of ubiquitin (a 76-residue protein attached to proteins as an intracellular targeting signal).</text>
        <dbReference type="EC" id="3.4.19.12"/>
    </reaction>
</comment>
<feature type="region of interest" description="Disordered" evidence="11">
    <location>
        <begin position="3452"/>
        <end position="3479"/>
    </location>
</feature>
<evidence type="ECO:0000256" key="1">
    <source>
        <dbReference type="ARBA" id="ARBA00000707"/>
    </source>
</evidence>
<evidence type="ECO:0000259" key="12">
    <source>
        <dbReference type="PROSITE" id="PS50030"/>
    </source>
</evidence>
<dbReference type="SUPFAM" id="SSF52833">
    <property type="entry name" value="Thioredoxin-like"/>
    <property type="match status" value="1"/>
</dbReference>
<dbReference type="InterPro" id="IPR036443">
    <property type="entry name" value="Znf_RanBP2_sf"/>
</dbReference>
<dbReference type="InterPro" id="IPR001876">
    <property type="entry name" value="Znf_RanBP2"/>
</dbReference>
<dbReference type="PANTHER" id="PTHR13367:SF28">
    <property type="entry name" value="UBIQUITIN THIOESTERASE ZRANB1"/>
    <property type="match status" value="1"/>
</dbReference>
<dbReference type="InterPro" id="IPR036249">
    <property type="entry name" value="Thioredoxin-like_sf"/>
</dbReference>
<dbReference type="Pfam" id="PF13905">
    <property type="entry name" value="Thioredoxin_8"/>
    <property type="match status" value="1"/>
</dbReference>
<feature type="domain" description="RanBP2-type" evidence="13">
    <location>
        <begin position="3823"/>
        <end position="3852"/>
    </location>
</feature>
<dbReference type="PROSITE" id="PS50030">
    <property type="entry name" value="UBA"/>
    <property type="match status" value="1"/>
</dbReference>
<keyword evidence="3" id="KW-0645">Protease</keyword>
<dbReference type="PROSITE" id="PS50199">
    <property type="entry name" value="ZF_RANBP2_2"/>
    <property type="match status" value="1"/>
</dbReference>
<evidence type="ECO:0000313" key="15">
    <source>
        <dbReference type="EMBL" id="RQM27945.1"/>
    </source>
</evidence>
<dbReference type="InterPro" id="IPR012336">
    <property type="entry name" value="Thioredoxin-like_fold"/>
</dbReference>
<dbReference type="GO" id="GO:0005737">
    <property type="term" value="C:cytoplasm"/>
    <property type="evidence" value="ECO:0007669"/>
    <property type="project" value="TreeGrafter"/>
</dbReference>
<dbReference type="PANTHER" id="PTHR13367">
    <property type="entry name" value="UBIQUITIN THIOESTERASE"/>
    <property type="match status" value="1"/>
</dbReference>
<dbReference type="GO" id="GO:0070530">
    <property type="term" value="F:K63-linked polyubiquitin modification-dependent protein binding"/>
    <property type="evidence" value="ECO:0007669"/>
    <property type="project" value="TreeGrafter"/>
</dbReference>
<reference evidence="15" key="1">
    <citation type="submission" date="2018-07" db="EMBL/GenBank/DDBJ databases">
        <title>Annotation of Aphanomyces astaci genome assembly.</title>
        <authorList>
            <person name="Studholme D.J."/>
        </authorList>
    </citation>
    <scope>NUCLEOTIDE SEQUENCE [LARGE SCALE GENOMIC DNA]</scope>
    <source>
        <strain evidence="15">Pc</strain>
    </source>
</reference>
<keyword evidence="8" id="KW-0788">Thiol protease</keyword>
<dbReference type="Pfam" id="PF12340">
    <property type="entry name" value="DUF3638"/>
    <property type="match status" value="1"/>
</dbReference>
<proteinExistence type="predicted"/>
<evidence type="ECO:0000256" key="5">
    <source>
        <dbReference type="ARBA" id="ARBA00022771"/>
    </source>
</evidence>
<evidence type="ECO:0000313" key="16">
    <source>
        <dbReference type="Proteomes" id="UP000284702"/>
    </source>
</evidence>
<feature type="compositionally biased region" description="Acidic residues" evidence="11">
    <location>
        <begin position="3455"/>
        <end position="3467"/>
    </location>
</feature>
<dbReference type="SMART" id="SM00547">
    <property type="entry name" value="ZnF_RBZ"/>
    <property type="match status" value="4"/>
</dbReference>
<keyword evidence="6" id="KW-0833">Ubl conjugation pathway</keyword>
<dbReference type="SUPFAM" id="SSF46934">
    <property type="entry name" value="UBA-like"/>
    <property type="match status" value="1"/>
</dbReference>
<dbReference type="InterPro" id="IPR022099">
    <property type="entry name" value="DUF3638"/>
</dbReference>
<feature type="region of interest" description="Disordered" evidence="11">
    <location>
        <begin position="1427"/>
        <end position="1452"/>
    </location>
</feature>
<evidence type="ECO:0000256" key="3">
    <source>
        <dbReference type="ARBA" id="ARBA00022670"/>
    </source>
</evidence>
<evidence type="ECO:0000256" key="10">
    <source>
        <dbReference type="PROSITE-ProRule" id="PRU00322"/>
    </source>
</evidence>
<evidence type="ECO:0000256" key="7">
    <source>
        <dbReference type="ARBA" id="ARBA00022801"/>
    </source>
</evidence>
<dbReference type="GO" id="GO:0008270">
    <property type="term" value="F:zinc ion binding"/>
    <property type="evidence" value="ECO:0007669"/>
    <property type="project" value="UniProtKB-KW"/>
</dbReference>
<evidence type="ECO:0000256" key="4">
    <source>
        <dbReference type="ARBA" id="ARBA00022723"/>
    </source>
</evidence>
<dbReference type="PROSITE" id="PS01358">
    <property type="entry name" value="ZF_RANBP2_1"/>
    <property type="match status" value="2"/>
</dbReference>
<feature type="compositionally biased region" description="Basic and acidic residues" evidence="11">
    <location>
        <begin position="3468"/>
        <end position="3479"/>
    </location>
</feature>
<dbReference type="GO" id="GO:0071947">
    <property type="term" value="P:protein deubiquitination involved in ubiquitin-dependent protein catabolic process"/>
    <property type="evidence" value="ECO:0007669"/>
    <property type="project" value="TreeGrafter"/>
</dbReference>
<keyword evidence="9" id="KW-0862">Zinc</keyword>
<dbReference type="SMART" id="SM00165">
    <property type="entry name" value="UBA"/>
    <property type="match status" value="1"/>
</dbReference>
<dbReference type="VEuPathDB" id="FungiDB:H257_06741"/>
<evidence type="ECO:0000256" key="8">
    <source>
        <dbReference type="ARBA" id="ARBA00022807"/>
    </source>
</evidence>
<dbReference type="Proteomes" id="UP000284702">
    <property type="component" value="Unassembled WGS sequence"/>
</dbReference>